<reference evidence="2 3" key="1">
    <citation type="submission" date="2018-02" db="EMBL/GenBank/DDBJ databases">
        <title>Bacteriophage NCPPB3778 and a type I-E CRISPR drive the evolution of the US Biological Select Agent, Rathayibacter toxicus.</title>
        <authorList>
            <person name="Davis E.W.II."/>
            <person name="Tabima J.F."/>
            <person name="Weisberg A.J."/>
            <person name="Lopes L.D."/>
            <person name="Wiseman M.S."/>
            <person name="Wiseman M.S."/>
            <person name="Pupko T."/>
            <person name="Belcher M.S."/>
            <person name="Sechler A.J."/>
            <person name="Tancos M.A."/>
            <person name="Schroeder B.K."/>
            <person name="Murray T.D."/>
            <person name="Luster D.G."/>
            <person name="Schneider W.L."/>
            <person name="Rogers E."/>
            <person name="Andreote F.D."/>
            <person name="Grunwald N.J."/>
            <person name="Putnam M.L."/>
            <person name="Chang J.H."/>
        </authorList>
    </citation>
    <scope>NUCLEOTIDE SEQUENCE [LARGE SCALE GENOMIC DNA]</scope>
    <source>
        <strain evidence="2 3">AY1B3</strain>
    </source>
</reference>
<feature type="transmembrane region" description="Helical" evidence="1">
    <location>
        <begin position="12"/>
        <end position="35"/>
    </location>
</feature>
<accession>A0A2S5VLY8</accession>
<keyword evidence="1" id="KW-1133">Transmembrane helix</keyword>
<sequence length="74" mass="8178">MSSPRHDRLIRFMRCAIIGVSVSILAIGCCITFLVTEHEALRAGGVVLMVVGQVTIGVHLSGRTRDEEARRMRQ</sequence>
<protein>
    <recommendedName>
        <fullName evidence="4">Lipoprotein</fullName>
    </recommendedName>
</protein>
<feature type="transmembrane region" description="Helical" evidence="1">
    <location>
        <begin position="41"/>
        <end position="62"/>
    </location>
</feature>
<organism evidence="2 3">
    <name type="scientific">Clavibacter michiganensis</name>
    <dbReference type="NCBI Taxonomy" id="28447"/>
    <lineage>
        <taxon>Bacteria</taxon>
        <taxon>Bacillati</taxon>
        <taxon>Actinomycetota</taxon>
        <taxon>Actinomycetes</taxon>
        <taxon>Micrococcales</taxon>
        <taxon>Microbacteriaceae</taxon>
        <taxon>Clavibacter</taxon>
    </lineage>
</organism>
<evidence type="ECO:0000313" key="2">
    <source>
        <dbReference type="EMBL" id="PPF63897.1"/>
    </source>
</evidence>
<evidence type="ECO:0008006" key="4">
    <source>
        <dbReference type="Google" id="ProtNLM"/>
    </source>
</evidence>
<dbReference type="Proteomes" id="UP000239241">
    <property type="component" value="Unassembled WGS sequence"/>
</dbReference>
<dbReference type="AlphaFoldDB" id="A0A2S5VLY8"/>
<dbReference type="RefSeq" id="WP_104291298.1">
    <property type="nucleotide sequence ID" value="NZ_PSXY01000039.1"/>
</dbReference>
<proteinExistence type="predicted"/>
<keyword evidence="1" id="KW-0472">Membrane</keyword>
<dbReference type="PROSITE" id="PS51257">
    <property type="entry name" value="PROKAR_LIPOPROTEIN"/>
    <property type="match status" value="1"/>
</dbReference>
<gene>
    <name evidence="2" type="ORF">C5E16_14890</name>
</gene>
<name>A0A2S5VLY8_9MICO</name>
<keyword evidence="1" id="KW-0812">Transmembrane</keyword>
<dbReference type="EMBL" id="PSXY01000039">
    <property type="protein sequence ID" value="PPF63897.1"/>
    <property type="molecule type" value="Genomic_DNA"/>
</dbReference>
<evidence type="ECO:0000256" key="1">
    <source>
        <dbReference type="SAM" id="Phobius"/>
    </source>
</evidence>
<comment type="caution">
    <text evidence="2">The sequence shown here is derived from an EMBL/GenBank/DDBJ whole genome shotgun (WGS) entry which is preliminary data.</text>
</comment>
<evidence type="ECO:0000313" key="3">
    <source>
        <dbReference type="Proteomes" id="UP000239241"/>
    </source>
</evidence>